<dbReference type="Proteomes" id="UP000536275">
    <property type="component" value="Unassembled WGS sequence"/>
</dbReference>
<dbReference type="AlphaFoldDB" id="A0A8H6BY66"/>
<feature type="compositionally biased region" description="Polar residues" evidence="1">
    <location>
        <begin position="12"/>
        <end position="22"/>
    </location>
</feature>
<comment type="caution">
    <text evidence="2">The sequence shown here is derived from an EMBL/GenBank/DDBJ whole genome shotgun (WGS) entry which is preliminary data.</text>
</comment>
<evidence type="ECO:0000313" key="2">
    <source>
        <dbReference type="EMBL" id="KAF6067006.1"/>
    </source>
</evidence>
<protein>
    <submittedName>
        <fullName evidence="2">Uncharacterized protein</fullName>
    </submittedName>
</protein>
<organism evidence="2 3">
    <name type="scientific">Candida albicans</name>
    <name type="common">Yeast</name>
    <dbReference type="NCBI Taxonomy" id="5476"/>
    <lineage>
        <taxon>Eukaryota</taxon>
        <taxon>Fungi</taxon>
        <taxon>Dikarya</taxon>
        <taxon>Ascomycota</taxon>
        <taxon>Saccharomycotina</taxon>
        <taxon>Pichiomycetes</taxon>
        <taxon>Debaryomycetaceae</taxon>
        <taxon>Candida/Lodderomyces clade</taxon>
        <taxon>Candida</taxon>
    </lineage>
</organism>
<evidence type="ECO:0000313" key="3">
    <source>
        <dbReference type="Proteomes" id="UP000536275"/>
    </source>
</evidence>
<feature type="compositionally biased region" description="Pro residues" evidence="1">
    <location>
        <begin position="1"/>
        <end position="11"/>
    </location>
</feature>
<feature type="region of interest" description="Disordered" evidence="1">
    <location>
        <begin position="1"/>
        <end position="22"/>
    </location>
</feature>
<reference evidence="2 3" key="1">
    <citation type="submission" date="2020-03" db="EMBL/GenBank/DDBJ databases">
        <title>FDA dAtabase for Regulatory Grade micrObial Sequences (FDA-ARGOS): Supporting development and validation of Infectious Disease Dx tests.</title>
        <authorList>
            <person name="Campos J."/>
            <person name="Goldberg B."/>
            <person name="Tallon L."/>
            <person name="Sadzewicz L."/>
            <person name="Vavikolanu K."/>
            <person name="Mehta A."/>
            <person name="Aluvathingal J."/>
            <person name="Nadendla S."/>
            <person name="Nandy P."/>
            <person name="Geyer C."/>
            <person name="Yan Y."/>
            <person name="Sichtig H."/>
        </authorList>
    </citation>
    <scope>NUCLEOTIDE SEQUENCE [LARGE SCALE GENOMIC DNA]</scope>
    <source>
        <strain evidence="2 3">FDAARGOS_656</strain>
    </source>
</reference>
<gene>
    <name evidence="2" type="ORF">FOB64_004448</name>
</gene>
<proteinExistence type="predicted"/>
<accession>A0A8H6BY66</accession>
<sequence>MVSFVLPPPSPNDSSKVNTNDTTANQSLVQQNCYGSCWDFAPEPICSFPANFQKSTLIEKFKALDINASKDF</sequence>
<name>A0A8H6BY66_CANAX</name>
<dbReference type="EMBL" id="JABWAD010000055">
    <property type="protein sequence ID" value="KAF6067006.1"/>
    <property type="molecule type" value="Genomic_DNA"/>
</dbReference>
<evidence type="ECO:0000256" key="1">
    <source>
        <dbReference type="SAM" id="MobiDB-lite"/>
    </source>
</evidence>